<dbReference type="EMBL" id="CM031830">
    <property type="protein sequence ID" value="KAG6710161.1"/>
    <property type="molecule type" value="Genomic_DNA"/>
</dbReference>
<reference evidence="3" key="1">
    <citation type="submission" date="2021-01" db="EMBL/GenBank/DDBJ databases">
        <authorList>
            <person name="Lovell J.T."/>
            <person name="Bentley N."/>
            <person name="Bhattarai G."/>
            <person name="Jenkins J.W."/>
            <person name="Sreedasyam A."/>
            <person name="Alarcon Y."/>
            <person name="Bock C."/>
            <person name="Boston L."/>
            <person name="Carlson J."/>
            <person name="Cervantes K."/>
            <person name="Clermont K."/>
            <person name="Krom N."/>
            <person name="Kubenka K."/>
            <person name="Mamidi S."/>
            <person name="Mattison C."/>
            <person name="Monteros M."/>
            <person name="Pisani C."/>
            <person name="Plott C."/>
            <person name="Rajasekar S."/>
            <person name="Rhein H.S."/>
            <person name="Rohla C."/>
            <person name="Song M."/>
            <person name="Hilaire R.S."/>
            <person name="Shu S."/>
            <person name="Wells L."/>
            <person name="Wang X."/>
            <person name="Webber J."/>
            <person name="Heerema R.J."/>
            <person name="Klein P."/>
            <person name="Conner P."/>
            <person name="Grauke L."/>
            <person name="Grimwood J."/>
            <person name="Schmutz J."/>
            <person name="Randall J.J."/>
        </authorList>
    </citation>
    <scope>NUCLEOTIDE SEQUENCE</scope>
    <source>
        <tissue evidence="3">Leaf</tissue>
    </source>
</reference>
<feature type="region of interest" description="Disordered" evidence="1">
    <location>
        <begin position="69"/>
        <end position="89"/>
    </location>
</feature>
<keyword evidence="2" id="KW-0732">Signal</keyword>
<dbReference type="AlphaFoldDB" id="A0A922ETX6"/>
<name>A0A922ETX6_CARIL</name>
<comment type="caution">
    <text evidence="3">The sequence shown here is derived from an EMBL/GenBank/DDBJ whole genome shotgun (WGS) entry which is preliminary data.</text>
</comment>
<dbReference type="PANTHER" id="PTHR34663:SF21">
    <property type="entry name" value="PROTEIN, PUTATIVE-RELATED"/>
    <property type="match status" value="1"/>
</dbReference>
<feature type="signal peptide" evidence="2">
    <location>
        <begin position="1"/>
        <end position="24"/>
    </location>
</feature>
<dbReference type="GO" id="GO:0045087">
    <property type="term" value="P:innate immune response"/>
    <property type="evidence" value="ECO:0007669"/>
    <property type="project" value="InterPro"/>
</dbReference>
<evidence type="ECO:0000256" key="2">
    <source>
        <dbReference type="SAM" id="SignalP"/>
    </source>
</evidence>
<accession>A0A922ETX6</accession>
<dbReference type="InterPro" id="IPR044700">
    <property type="entry name" value="PIP2/PIPL1"/>
</dbReference>
<sequence>MAGKFGSFCTVALILVFCSVVVFGRHSSFRAGRDHQGVVDRLSLRMIKHSGPSQSGGGHKSRHARILVRAEDSGPSPGEGHKIYSRIHQ</sequence>
<evidence type="ECO:0000256" key="1">
    <source>
        <dbReference type="SAM" id="MobiDB-lite"/>
    </source>
</evidence>
<feature type="chain" id="PRO_5037301688" evidence="2">
    <location>
        <begin position="25"/>
        <end position="89"/>
    </location>
</feature>
<protein>
    <submittedName>
        <fullName evidence="3">Uncharacterized protein</fullName>
    </submittedName>
</protein>
<organism evidence="3 4">
    <name type="scientific">Carya illinoinensis</name>
    <name type="common">Pecan</name>
    <dbReference type="NCBI Taxonomy" id="32201"/>
    <lineage>
        <taxon>Eukaryota</taxon>
        <taxon>Viridiplantae</taxon>
        <taxon>Streptophyta</taxon>
        <taxon>Embryophyta</taxon>
        <taxon>Tracheophyta</taxon>
        <taxon>Spermatophyta</taxon>
        <taxon>Magnoliopsida</taxon>
        <taxon>eudicotyledons</taxon>
        <taxon>Gunneridae</taxon>
        <taxon>Pentapetalae</taxon>
        <taxon>rosids</taxon>
        <taxon>fabids</taxon>
        <taxon>Fagales</taxon>
        <taxon>Juglandaceae</taxon>
        <taxon>Carya</taxon>
    </lineage>
</organism>
<dbReference type="GO" id="GO:0050793">
    <property type="term" value="P:regulation of developmental process"/>
    <property type="evidence" value="ECO:0007669"/>
    <property type="project" value="InterPro"/>
</dbReference>
<evidence type="ECO:0000313" key="4">
    <source>
        <dbReference type="Proteomes" id="UP000811246"/>
    </source>
</evidence>
<evidence type="ECO:0000313" key="3">
    <source>
        <dbReference type="EMBL" id="KAG6710161.1"/>
    </source>
</evidence>
<dbReference type="PANTHER" id="PTHR34663">
    <property type="entry name" value="OS06G0637400 PROTEIN"/>
    <property type="match status" value="1"/>
</dbReference>
<proteinExistence type="predicted"/>
<dbReference type="Proteomes" id="UP000811246">
    <property type="component" value="Chromosome 6"/>
</dbReference>
<gene>
    <name evidence="3" type="ORF">I3842_06G170300</name>
</gene>